<evidence type="ECO:0000313" key="3">
    <source>
        <dbReference type="Proteomes" id="UP000006001"/>
    </source>
</evidence>
<accession>D0WHL5</accession>
<proteinExistence type="predicted"/>
<dbReference type="STRING" id="649764.HMPREF0762_01332"/>
<dbReference type="EMBL" id="ACUX02000008">
    <property type="protein sequence ID" value="EEZ60957.1"/>
    <property type="molecule type" value="Genomic_DNA"/>
</dbReference>
<evidence type="ECO:0000313" key="2">
    <source>
        <dbReference type="EMBL" id="EEZ60957.1"/>
    </source>
</evidence>
<gene>
    <name evidence="2" type="ORF">HMPREF0762_01332</name>
</gene>
<dbReference type="HOGENOM" id="CLU_3030020_0_0_11"/>
<protein>
    <submittedName>
        <fullName evidence="2">Uncharacterized protein</fullName>
    </submittedName>
</protein>
<keyword evidence="3" id="KW-1185">Reference proteome</keyword>
<reference evidence="2" key="1">
    <citation type="submission" date="2009-10" db="EMBL/GenBank/DDBJ databases">
        <authorList>
            <person name="Weinstock G."/>
            <person name="Sodergren E."/>
            <person name="Clifton S."/>
            <person name="Fulton L."/>
            <person name="Fulton B."/>
            <person name="Courtney L."/>
            <person name="Fronick C."/>
            <person name="Harrison M."/>
            <person name="Strong C."/>
            <person name="Farmer C."/>
            <person name="Delahaunty K."/>
            <person name="Markovic C."/>
            <person name="Hall O."/>
            <person name="Minx P."/>
            <person name="Tomlinson C."/>
            <person name="Mitreva M."/>
            <person name="Nelson J."/>
            <person name="Hou S."/>
            <person name="Wollam A."/>
            <person name="Pepin K.H."/>
            <person name="Johnson M."/>
            <person name="Bhonagiri V."/>
            <person name="Nash W.E."/>
            <person name="Warren W."/>
            <person name="Chinwalla A."/>
            <person name="Mardis E.R."/>
            <person name="Wilson R.K."/>
        </authorList>
    </citation>
    <scope>NUCLEOTIDE SEQUENCE [LARGE SCALE GENOMIC DNA]</scope>
    <source>
        <strain evidence="2">ATCC 700122</strain>
    </source>
</reference>
<dbReference type="AlphaFoldDB" id="D0WHL5"/>
<comment type="caution">
    <text evidence="2">The sequence shown here is derived from an EMBL/GenBank/DDBJ whole genome shotgun (WGS) entry which is preliminary data.</text>
</comment>
<evidence type="ECO:0000256" key="1">
    <source>
        <dbReference type="SAM" id="MobiDB-lite"/>
    </source>
</evidence>
<dbReference type="Proteomes" id="UP000006001">
    <property type="component" value="Unassembled WGS sequence"/>
</dbReference>
<sequence length="55" mass="6177">MTDPASMSQAMRMFLLSKRCVRIPSTITNRLQMKGRADGDTMMPTAQTPERKDSS</sequence>
<name>D0WHL5_SLAES</name>
<feature type="region of interest" description="Disordered" evidence="1">
    <location>
        <begin position="32"/>
        <end position="55"/>
    </location>
</feature>
<organism evidence="2 3">
    <name type="scientific">Slackia exigua (strain ATCC 700122 / DSM 15923 / CIP 105133 / JCM 11022 / KCTC 5966 / S-7)</name>
    <dbReference type="NCBI Taxonomy" id="649764"/>
    <lineage>
        <taxon>Bacteria</taxon>
        <taxon>Bacillati</taxon>
        <taxon>Actinomycetota</taxon>
        <taxon>Coriobacteriia</taxon>
        <taxon>Eggerthellales</taxon>
        <taxon>Eggerthellaceae</taxon>
        <taxon>Slackia</taxon>
    </lineage>
</organism>